<organism evidence="3 4">
    <name type="scientific">Cercophora samala</name>
    <dbReference type="NCBI Taxonomy" id="330535"/>
    <lineage>
        <taxon>Eukaryota</taxon>
        <taxon>Fungi</taxon>
        <taxon>Dikarya</taxon>
        <taxon>Ascomycota</taxon>
        <taxon>Pezizomycotina</taxon>
        <taxon>Sordariomycetes</taxon>
        <taxon>Sordariomycetidae</taxon>
        <taxon>Sordariales</taxon>
        <taxon>Lasiosphaeriaceae</taxon>
        <taxon>Cercophora</taxon>
    </lineage>
</organism>
<dbReference type="PANTHER" id="PTHR43316:SF3">
    <property type="entry name" value="HALOACID DEHALOGENASE, TYPE II (AFU_ORTHOLOGUE AFUA_2G07750)-RELATED"/>
    <property type="match status" value="1"/>
</dbReference>
<dbReference type="Gene3D" id="1.10.150.240">
    <property type="entry name" value="Putative phosphatase, domain 2"/>
    <property type="match status" value="1"/>
</dbReference>
<dbReference type="GO" id="GO:0016791">
    <property type="term" value="F:phosphatase activity"/>
    <property type="evidence" value="ECO:0007669"/>
    <property type="project" value="UniProtKB-ARBA"/>
</dbReference>
<accession>A0AA40DFX6</accession>
<keyword evidence="4" id="KW-1185">Reference proteome</keyword>
<dbReference type="SFLD" id="SFLDG01129">
    <property type="entry name" value="C1.5:_HAD__Beta-PGM__Phosphata"/>
    <property type="match status" value="1"/>
</dbReference>
<comment type="caution">
    <text evidence="3">The sequence shown here is derived from an EMBL/GenBank/DDBJ whole genome shotgun (WGS) entry which is preliminary data.</text>
</comment>
<dbReference type="SUPFAM" id="SSF56784">
    <property type="entry name" value="HAD-like"/>
    <property type="match status" value="1"/>
</dbReference>
<dbReference type="InterPro" id="IPR051540">
    <property type="entry name" value="S-2-haloacid_dehalogenase"/>
</dbReference>
<dbReference type="Pfam" id="PF00702">
    <property type="entry name" value="Hydrolase"/>
    <property type="match status" value="1"/>
</dbReference>
<comment type="similarity">
    <text evidence="1">Belongs to the HAD-like hydrolase superfamily. S-2-haloalkanoic acid dehalogenase family.</text>
</comment>
<dbReference type="EMBL" id="JAULSY010000005">
    <property type="protein sequence ID" value="KAK0673623.1"/>
    <property type="molecule type" value="Genomic_DNA"/>
</dbReference>
<dbReference type="NCBIfam" id="TIGR01493">
    <property type="entry name" value="HAD-SF-IA-v2"/>
    <property type="match status" value="1"/>
</dbReference>
<dbReference type="InterPro" id="IPR036412">
    <property type="entry name" value="HAD-like_sf"/>
</dbReference>
<dbReference type="Proteomes" id="UP001174997">
    <property type="component" value="Unassembled WGS sequence"/>
</dbReference>
<name>A0AA40DFX6_9PEZI</name>
<evidence type="ECO:0000313" key="4">
    <source>
        <dbReference type="Proteomes" id="UP001174997"/>
    </source>
</evidence>
<dbReference type="InterPro" id="IPR023198">
    <property type="entry name" value="PGP-like_dom2"/>
</dbReference>
<dbReference type="Gene3D" id="3.40.50.1000">
    <property type="entry name" value="HAD superfamily/HAD-like"/>
    <property type="match status" value="1"/>
</dbReference>
<sequence length="245" mass="26022">MAPKTVIAFDLYGTLLSTSSISSSLSSVLSLPAEKADELAAAWRRYQLEYTWRSNSMGIYTNFDSITRSSLAHVVPGMEPEQVETVMAAYNNLSVFPDVPDALAAVAENGDVVEPYVFSNGTERMVGASVNTSPDLGAVSGVFRGLISVDRLGRYKPDPKVYEYLVGQTGGGGEEGGEVWLVSGNPFDVLGAKGAGLKACWVDREGGGWRDRLGEGLGVEGPDLIVKGVDEGVEGILKGARRGLR</sequence>
<proteinExistence type="inferred from homology"/>
<evidence type="ECO:0000313" key="3">
    <source>
        <dbReference type="EMBL" id="KAK0673623.1"/>
    </source>
</evidence>
<dbReference type="InterPro" id="IPR006328">
    <property type="entry name" value="2-HAD"/>
</dbReference>
<dbReference type="NCBIfam" id="TIGR01428">
    <property type="entry name" value="HAD_type_II"/>
    <property type="match status" value="1"/>
</dbReference>
<evidence type="ECO:0000256" key="1">
    <source>
        <dbReference type="ARBA" id="ARBA00008106"/>
    </source>
</evidence>
<dbReference type="InterPro" id="IPR023214">
    <property type="entry name" value="HAD_sf"/>
</dbReference>
<reference evidence="3" key="1">
    <citation type="submission" date="2023-06" db="EMBL/GenBank/DDBJ databases">
        <title>Genome-scale phylogeny and comparative genomics of the fungal order Sordariales.</title>
        <authorList>
            <consortium name="Lawrence Berkeley National Laboratory"/>
            <person name="Hensen N."/>
            <person name="Bonometti L."/>
            <person name="Westerberg I."/>
            <person name="Brannstrom I.O."/>
            <person name="Guillou S."/>
            <person name="Cros-Aarteil S."/>
            <person name="Calhoun S."/>
            <person name="Haridas S."/>
            <person name="Kuo A."/>
            <person name="Mondo S."/>
            <person name="Pangilinan J."/>
            <person name="Riley R."/>
            <person name="Labutti K."/>
            <person name="Andreopoulos B."/>
            <person name="Lipzen A."/>
            <person name="Chen C."/>
            <person name="Yanf M."/>
            <person name="Daum C."/>
            <person name="Ng V."/>
            <person name="Clum A."/>
            <person name="Steindorff A."/>
            <person name="Ohm R."/>
            <person name="Martin F."/>
            <person name="Silar P."/>
            <person name="Natvig D."/>
            <person name="Lalanne C."/>
            <person name="Gautier V."/>
            <person name="Ament-Velasquez S.L."/>
            <person name="Kruys A."/>
            <person name="Hutchinson M.I."/>
            <person name="Powell A.J."/>
            <person name="Barry K."/>
            <person name="Miller A.N."/>
            <person name="Grigoriev I.V."/>
            <person name="Debuchy R."/>
            <person name="Gladieux P."/>
            <person name="Thoren M.H."/>
            <person name="Johannesson H."/>
        </authorList>
    </citation>
    <scope>NUCLEOTIDE SEQUENCE</scope>
    <source>
        <strain evidence="3">CBS 307.81</strain>
    </source>
</reference>
<evidence type="ECO:0000256" key="2">
    <source>
        <dbReference type="ARBA" id="ARBA00022801"/>
    </source>
</evidence>
<protein>
    <submittedName>
        <fullName evidence="3">HAD-like domain-containing protein</fullName>
    </submittedName>
</protein>
<dbReference type="InterPro" id="IPR006439">
    <property type="entry name" value="HAD-SF_hydro_IA"/>
</dbReference>
<keyword evidence="2" id="KW-0378">Hydrolase</keyword>
<dbReference type="PRINTS" id="PR00413">
    <property type="entry name" value="HADHALOGNASE"/>
</dbReference>
<gene>
    <name evidence="3" type="ORF">QBC41DRAFT_265927</name>
</gene>
<dbReference type="SFLD" id="SFLDS00003">
    <property type="entry name" value="Haloacid_Dehalogenase"/>
    <property type="match status" value="1"/>
</dbReference>
<dbReference type="PANTHER" id="PTHR43316">
    <property type="entry name" value="HYDROLASE, HALOACID DELAHOGENASE-RELATED"/>
    <property type="match status" value="1"/>
</dbReference>
<dbReference type="AlphaFoldDB" id="A0AA40DFX6"/>
<dbReference type="GO" id="GO:0019120">
    <property type="term" value="F:hydrolase activity, acting on acid halide bonds, in C-halide compounds"/>
    <property type="evidence" value="ECO:0007669"/>
    <property type="project" value="InterPro"/>
</dbReference>